<evidence type="ECO:0008006" key="3">
    <source>
        <dbReference type="Google" id="ProtNLM"/>
    </source>
</evidence>
<dbReference type="RefSeq" id="WP_079466074.1">
    <property type="nucleotide sequence ID" value="NZ_CP033935.1"/>
</dbReference>
<proteinExistence type="predicted"/>
<keyword evidence="2" id="KW-1185">Reference proteome</keyword>
<protein>
    <recommendedName>
        <fullName evidence="3">SH3 domain-containing protein</fullName>
    </recommendedName>
</protein>
<comment type="caution">
    <text evidence="1">The sequence shown here is derived from an EMBL/GenBank/DDBJ whole genome shotgun (WGS) entry which is preliminary data.</text>
</comment>
<sequence length="94" mass="10760">MSYLNLEINRPLNGQEKKISAPTLKTGDRFVLQGDENLWFKLDIVSTNNQYLCSNEEGKTKLLDGDLKVTRINGICGSLNFHSKEIVKYFLENH</sequence>
<gene>
    <name evidence="1" type="ORF">SAMN05421800_11544</name>
</gene>
<accession>A0ABY1LEU8</accession>
<dbReference type="EMBL" id="FUZE01000015">
    <property type="protein sequence ID" value="SKB93862.1"/>
    <property type="molecule type" value="Genomic_DNA"/>
</dbReference>
<evidence type="ECO:0000313" key="2">
    <source>
        <dbReference type="Proteomes" id="UP000190669"/>
    </source>
</evidence>
<organism evidence="1 2">
    <name type="scientific">Chryseobacterium balustinum</name>
    <dbReference type="NCBI Taxonomy" id="246"/>
    <lineage>
        <taxon>Bacteria</taxon>
        <taxon>Pseudomonadati</taxon>
        <taxon>Bacteroidota</taxon>
        <taxon>Flavobacteriia</taxon>
        <taxon>Flavobacteriales</taxon>
        <taxon>Weeksellaceae</taxon>
        <taxon>Chryseobacterium group</taxon>
        <taxon>Chryseobacterium</taxon>
    </lineage>
</organism>
<evidence type="ECO:0000313" key="1">
    <source>
        <dbReference type="EMBL" id="SKB93862.1"/>
    </source>
</evidence>
<name>A0ABY1LEU8_9FLAO</name>
<dbReference type="Proteomes" id="UP000190669">
    <property type="component" value="Unassembled WGS sequence"/>
</dbReference>
<reference evidence="1 2" key="1">
    <citation type="submission" date="2017-02" db="EMBL/GenBank/DDBJ databases">
        <authorList>
            <person name="Varghese N."/>
            <person name="Submissions S."/>
        </authorList>
    </citation>
    <scope>NUCLEOTIDE SEQUENCE [LARGE SCALE GENOMIC DNA]</scope>
    <source>
        <strain evidence="1 2">DSM 16775</strain>
    </source>
</reference>